<dbReference type="GeneID" id="5004671"/>
<organism evidence="3 4">
    <name type="scientific">Ostreococcus lucimarinus (strain CCE9901)</name>
    <dbReference type="NCBI Taxonomy" id="436017"/>
    <lineage>
        <taxon>Eukaryota</taxon>
        <taxon>Viridiplantae</taxon>
        <taxon>Chlorophyta</taxon>
        <taxon>Mamiellophyceae</taxon>
        <taxon>Mamiellales</taxon>
        <taxon>Bathycoccaceae</taxon>
        <taxon>Ostreococcus</taxon>
    </lineage>
</organism>
<name>A4S5D8_OSTLU</name>
<evidence type="ECO:0000313" key="4">
    <source>
        <dbReference type="Proteomes" id="UP000001568"/>
    </source>
</evidence>
<dbReference type="KEGG" id="olu:OSTLU_93514"/>
<feature type="region of interest" description="Disordered" evidence="1">
    <location>
        <begin position="460"/>
        <end position="483"/>
    </location>
</feature>
<dbReference type="HOGENOM" id="CLU_044540_0_0_1"/>
<keyword evidence="2" id="KW-1133">Transmembrane helix</keyword>
<evidence type="ECO:0000256" key="1">
    <source>
        <dbReference type="SAM" id="MobiDB-lite"/>
    </source>
</evidence>
<dbReference type="Proteomes" id="UP000001568">
    <property type="component" value="Chromosome 12"/>
</dbReference>
<dbReference type="OrthoDB" id="536576at2759"/>
<feature type="transmembrane region" description="Helical" evidence="2">
    <location>
        <begin position="349"/>
        <end position="370"/>
    </location>
</feature>
<dbReference type="eggNOG" id="ENOG502S25I">
    <property type="taxonomic scope" value="Eukaryota"/>
</dbReference>
<dbReference type="Gramene" id="ABO99050">
    <property type="protein sequence ID" value="ABO99050"/>
    <property type="gene ID" value="OSTLU_93514"/>
</dbReference>
<feature type="compositionally biased region" description="Acidic residues" evidence="1">
    <location>
        <begin position="20"/>
        <end position="30"/>
    </location>
</feature>
<proteinExistence type="predicted"/>
<keyword evidence="2" id="KW-0812">Transmembrane</keyword>
<dbReference type="AlphaFoldDB" id="A4S5D8"/>
<gene>
    <name evidence="3" type="ORF">OSTLU_93514</name>
</gene>
<keyword evidence="2" id="KW-0472">Membrane</keyword>
<feature type="compositionally biased region" description="Basic and acidic residues" evidence="1">
    <location>
        <begin position="1"/>
        <end position="19"/>
    </location>
</feature>
<feature type="region of interest" description="Disordered" evidence="1">
    <location>
        <begin position="1"/>
        <end position="40"/>
    </location>
</feature>
<dbReference type="PANTHER" id="PTHR36970:SF1">
    <property type="entry name" value="BESTROPHIN HOMOLOG"/>
    <property type="match status" value="1"/>
</dbReference>
<dbReference type="RefSeq" id="XP_001420757.1">
    <property type="nucleotide sequence ID" value="XM_001420720.1"/>
</dbReference>
<evidence type="ECO:0000256" key="2">
    <source>
        <dbReference type="SAM" id="Phobius"/>
    </source>
</evidence>
<dbReference type="OMA" id="CGMPANE"/>
<evidence type="ECO:0000313" key="3">
    <source>
        <dbReference type="EMBL" id="ABO99050.1"/>
    </source>
</evidence>
<protein>
    <submittedName>
        <fullName evidence="3">Uncharacterized protein</fullName>
    </submittedName>
</protein>
<dbReference type="STRING" id="436017.A4S5D8"/>
<feature type="transmembrane region" description="Helical" evidence="2">
    <location>
        <begin position="97"/>
        <end position="120"/>
    </location>
</feature>
<dbReference type="EMBL" id="CP000592">
    <property type="protein sequence ID" value="ABO99050.1"/>
    <property type="molecule type" value="Genomic_DNA"/>
</dbReference>
<accession>A4S5D8</accession>
<dbReference type="PANTHER" id="PTHR36970">
    <property type="entry name" value="UNNAMED PRODUCT"/>
    <property type="match status" value="1"/>
</dbReference>
<feature type="transmembrane region" description="Helical" evidence="2">
    <location>
        <begin position="301"/>
        <end position="319"/>
    </location>
</feature>
<reference evidence="3 4" key="1">
    <citation type="journal article" date="2007" name="Proc. Natl. Acad. Sci. U.S.A.">
        <title>The tiny eukaryote Ostreococcus provides genomic insights into the paradox of plankton speciation.</title>
        <authorList>
            <person name="Palenik B."/>
            <person name="Grimwood J."/>
            <person name="Aerts A."/>
            <person name="Rouze P."/>
            <person name="Salamov A."/>
            <person name="Putnam N."/>
            <person name="Dupont C."/>
            <person name="Jorgensen R."/>
            <person name="Derelle E."/>
            <person name="Rombauts S."/>
            <person name="Zhou K."/>
            <person name="Otillar R."/>
            <person name="Merchant S.S."/>
            <person name="Podell S."/>
            <person name="Gaasterland T."/>
            <person name="Napoli C."/>
            <person name="Gendler K."/>
            <person name="Manuell A."/>
            <person name="Tai V."/>
            <person name="Vallon O."/>
            <person name="Piganeau G."/>
            <person name="Jancek S."/>
            <person name="Heijde M."/>
            <person name="Jabbari K."/>
            <person name="Bowler C."/>
            <person name="Lohr M."/>
            <person name="Robbens S."/>
            <person name="Werner G."/>
            <person name="Dubchak I."/>
            <person name="Pazour G.J."/>
            <person name="Ren Q."/>
            <person name="Paulsen I."/>
            <person name="Delwiche C."/>
            <person name="Schmutz J."/>
            <person name="Rokhsar D."/>
            <person name="Van de Peer Y."/>
            <person name="Moreau H."/>
            <person name="Grigoriev I.V."/>
        </authorList>
    </citation>
    <scope>NUCLEOTIDE SEQUENCE [LARGE SCALE GENOMIC DNA]</scope>
    <source>
        <strain evidence="3 4">CCE9901</strain>
    </source>
</reference>
<sequence length="483" mass="54976">MADADVASREDGAKNFSARDDDDDDGDDDDGEHRRRASAASALERENYTQLRMDQVTTLLRFEEPGPLDGDLEFEKLGALRGAVLNFIAAFRVFRTFLITAESVVVSVISIASTLFFALYEVGGHRMAVNLSWTFVSFAIIYPLTGSLDSAFRRREEALKQLAMFKTSIISFYQAHRDWDWGQNGRKDLPENHVYEVRWLTVGLVCDVRNFLTAPEVTRLVHLNTRRGRVAWTKGRKLQWAIARRVREHFQKLSVTTEALKFSGMPGNESSRIRQFTKEAHNAWEQMRFLKTYRTPMATRAFARVYILIHPIFWGPYYAQLVSDILHDEAGGYSGAEIYDVPTYTSRLVVFYACCMSVITSLAMLGLFNVRYSLEDPFASTERHNEAEASYARRYTRGQDQVLINKELRELVNDLCLEFDNTFEPSGGGVPACMFPSPKRSQLQNITLKEVSHSVIERNYSGKGQAPNLEREETLHASASDAY</sequence>
<keyword evidence="4" id="KW-1185">Reference proteome</keyword>
<feature type="transmembrane region" description="Helical" evidence="2">
    <location>
        <begin position="132"/>
        <end position="152"/>
    </location>
</feature>